<dbReference type="Proteomes" id="UP001497453">
    <property type="component" value="Chromosome 6"/>
</dbReference>
<name>A0ABP1DUG5_9APHY</name>
<proteinExistence type="predicted"/>
<accession>A0ABP1DUG5</accession>
<feature type="transmembrane region" description="Helical" evidence="1">
    <location>
        <begin position="129"/>
        <end position="149"/>
    </location>
</feature>
<dbReference type="EMBL" id="OZ037949">
    <property type="protein sequence ID" value="CAL1710827.1"/>
    <property type="molecule type" value="Genomic_DNA"/>
</dbReference>
<organism evidence="2 3">
    <name type="scientific">Somion occarium</name>
    <dbReference type="NCBI Taxonomy" id="3059160"/>
    <lineage>
        <taxon>Eukaryota</taxon>
        <taxon>Fungi</taxon>
        <taxon>Dikarya</taxon>
        <taxon>Basidiomycota</taxon>
        <taxon>Agaricomycotina</taxon>
        <taxon>Agaricomycetes</taxon>
        <taxon>Polyporales</taxon>
        <taxon>Cerrenaceae</taxon>
        <taxon>Somion</taxon>
    </lineage>
</organism>
<evidence type="ECO:0008006" key="4">
    <source>
        <dbReference type="Google" id="ProtNLM"/>
    </source>
</evidence>
<gene>
    <name evidence="2" type="ORF">GFSPODELE1_LOCUS8026</name>
</gene>
<sequence>MALSPAGKKKLAAQIFLVLLDIAVLAFAARVNIFQEFYFMADIFPFALSITTLAILVIMFLLELGISNSFTAKPPFEIGMLYVLSLFWLAFNAFSTSRWHNVPLPCATIPSEYSELRLWCKDLQALKSLVWILFVTLFFTASFILRYVIVQHNKGNRMIWRTPISQFNPRVISEFITEDTSFEWVTPGEVDSRRPGDWATFEKI</sequence>
<keyword evidence="1" id="KW-0472">Membrane</keyword>
<protein>
    <recommendedName>
        <fullName evidence="4">MARVEL domain-containing protein</fullName>
    </recommendedName>
</protein>
<evidence type="ECO:0000313" key="3">
    <source>
        <dbReference type="Proteomes" id="UP001497453"/>
    </source>
</evidence>
<reference evidence="3" key="1">
    <citation type="submission" date="2024-04" db="EMBL/GenBank/DDBJ databases">
        <authorList>
            <person name="Shaw F."/>
            <person name="Minotto A."/>
        </authorList>
    </citation>
    <scope>NUCLEOTIDE SEQUENCE [LARGE SCALE GENOMIC DNA]</scope>
</reference>
<evidence type="ECO:0000313" key="2">
    <source>
        <dbReference type="EMBL" id="CAL1710827.1"/>
    </source>
</evidence>
<keyword evidence="1" id="KW-0812">Transmembrane</keyword>
<keyword evidence="1" id="KW-1133">Transmembrane helix</keyword>
<evidence type="ECO:0000256" key="1">
    <source>
        <dbReference type="SAM" id="Phobius"/>
    </source>
</evidence>
<feature type="transmembrane region" description="Helical" evidence="1">
    <location>
        <begin position="44"/>
        <end position="66"/>
    </location>
</feature>
<keyword evidence="3" id="KW-1185">Reference proteome</keyword>
<feature type="transmembrane region" description="Helical" evidence="1">
    <location>
        <begin position="78"/>
        <end position="95"/>
    </location>
</feature>